<name>A0A4Y9RWK1_9CAUL</name>
<dbReference type="NCBIfam" id="TIGR02001">
    <property type="entry name" value="gcw_chp"/>
    <property type="match status" value="1"/>
</dbReference>
<proteinExistence type="predicted"/>
<sequence length="229" mass="23815">MRPAMIKAIIISIVLLAPISPALAQSPWSLDATAGVVSDYRYRGYSLSNGDPALQAGVTVGHTSGFYGDAFVSSIDEYGIGDDGDGADIEVTGSFGWAGMLAGFDVDAAVSAYRYPDGDDVNYLEAPVQIGQTVGPLTWTVGVAYAPAQDALSDEDNRYGWAGLAYAPDGWPISVSGTVGYEDGAFAPDGKSDWAVGAERDFGPATLALTWIDSDVDAGAFVASAFVKF</sequence>
<dbReference type="InterPro" id="IPR010239">
    <property type="entry name" value="CHP02001"/>
</dbReference>
<gene>
    <name evidence="2" type="ORF">EGY25_08840</name>
</gene>
<accession>A0A4Y9RWK1</accession>
<keyword evidence="1" id="KW-0732">Signal</keyword>
<dbReference type="Pfam" id="PF09694">
    <property type="entry name" value="Gcw_chp"/>
    <property type="match status" value="1"/>
</dbReference>
<protein>
    <recommendedName>
        <fullName evidence="4">Porin</fullName>
    </recommendedName>
</protein>
<feature type="chain" id="PRO_5021435858" description="Porin" evidence="1">
    <location>
        <begin position="25"/>
        <end position="229"/>
    </location>
</feature>
<organism evidence="2 3">
    <name type="scientific">Brevundimonas intermedia</name>
    <dbReference type="NCBI Taxonomy" id="74315"/>
    <lineage>
        <taxon>Bacteria</taxon>
        <taxon>Pseudomonadati</taxon>
        <taxon>Pseudomonadota</taxon>
        <taxon>Alphaproteobacteria</taxon>
        <taxon>Caulobacterales</taxon>
        <taxon>Caulobacteraceae</taxon>
        <taxon>Brevundimonas</taxon>
    </lineage>
</organism>
<dbReference type="AlphaFoldDB" id="A0A4Y9RWK1"/>
<evidence type="ECO:0000256" key="1">
    <source>
        <dbReference type="SAM" id="SignalP"/>
    </source>
</evidence>
<reference evidence="2 3" key="1">
    <citation type="submission" date="2019-03" db="EMBL/GenBank/DDBJ databases">
        <title>Draft genome of Brevundimonas sp. a heavy metal resistant soil bacteria.</title>
        <authorList>
            <person name="Soto J."/>
        </authorList>
    </citation>
    <scope>NUCLEOTIDE SEQUENCE [LARGE SCALE GENOMIC DNA]</scope>
    <source>
        <strain evidence="2 3">B-10</strain>
    </source>
</reference>
<keyword evidence="3" id="KW-1185">Reference proteome</keyword>
<dbReference type="EMBL" id="SPVH01000006">
    <property type="protein sequence ID" value="TFW12146.1"/>
    <property type="molecule type" value="Genomic_DNA"/>
</dbReference>
<evidence type="ECO:0008006" key="4">
    <source>
        <dbReference type="Google" id="ProtNLM"/>
    </source>
</evidence>
<comment type="caution">
    <text evidence="2">The sequence shown here is derived from an EMBL/GenBank/DDBJ whole genome shotgun (WGS) entry which is preliminary data.</text>
</comment>
<evidence type="ECO:0000313" key="2">
    <source>
        <dbReference type="EMBL" id="TFW12146.1"/>
    </source>
</evidence>
<evidence type="ECO:0000313" key="3">
    <source>
        <dbReference type="Proteomes" id="UP000298216"/>
    </source>
</evidence>
<dbReference type="Proteomes" id="UP000298216">
    <property type="component" value="Unassembled WGS sequence"/>
</dbReference>
<feature type="signal peptide" evidence="1">
    <location>
        <begin position="1"/>
        <end position="24"/>
    </location>
</feature>
<dbReference type="OrthoDB" id="9793561at2"/>